<dbReference type="HOGENOM" id="CLU_2174150_0_0_1"/>
<organism evidence="1 2">
    <name type="scientific">Tetranychus urticae</name>
    <name type="common">Two-spotted spider mite</name>
    <dbReference type="NCBI Taxonomy" id="32264"/>
    <lineage>
        <taxon>Eukaryota</taxon>
        <taxon>Metazoa</taxon>
        <taxon>Ecdysozoa</taxon>
        <taxon>Arthropoda</taxon>
        <taxon>Chelicerata</taxon>
        <taxon>Arachnida</taxon>
        <taxon>Acari</taxon>
        <taxon>Acariformes</taxon>
        <taxon>Trombidiformes</taxon>
        <taxon>Prostigmata</taxon>
        <taxon>Eleutherengona</taxon>
        <taxon>Raphignathae</taxon>
        <taxon>Tetranychoidea</taxon>
        <taxon>Tetranychidae</taxon>
        <taxon>Tetranychus</taxon>
    </lineage>
</organism>
<dbReference type="EnsemblMetazoa" id="tetur14g00060.1">
    <property type="protein sequence ID" value="tetur14g00060.1"/>
    <property type="gene ID" value="tetur14g00060"/>
</dbReference>
<sequence length="110" mass="12786">MSVKKDCISSSGRNKTILADTLMMACDVSAICKSWSIQKRIVQFFSVPIMDRDRQHEFPVMQVTFIDTICLPIYQVCQVERQKLLIITDFMYNRSKWKDTQLSENLVGET</sequence>
<dbReference type="STRING" id="32264.T1KKU4"/>
<name>T1KKU4_TETUR</name>
<evidence type="ECO:0008006" key="3">
    <source>
        <dbReference type="Google" id="ProtNLM"/>
    </source>
</evidence>
<dbReference type="Proteomes" id="UP000015104">
    <property type="component" value="Unassembled WGS sequence"/>
</dbReference>
<accession>T1KKU4</accession>
<dbReference type="AlphaFoldDB" id="T1KKU4"/>
<protein>
    <recommendedName>
        <fullName evidence="3">PDEase domain-containing protein</fullName>
    </recommendedName>
</protein>
<reference evidence="2" key="1">
    <citation type="submission" date="2011-08" db="EMBL/GenBank/DDBJ databases">
        <authorList>
            <person name="Rombauts S."/>
        </authorList>
    </citation>
    <scope>NUCLEOTIDE SEQUENCE</scope>
    <source>
        <strain evidence="2">London</strain>
    </source>
</reference>
<keyword evidence="2" id="KW-1185">Reference proteome</keyword>
<reference evidence="1" key="2">
    <citation type="submission" date="2015-06" db="UniProtKB">
        <authorList>
            <consortium name="EnsemblMetazoa"/>
        </authorList>
    </citation>
    <scope>IDENTIFICATION</scope>
</reference>
<dbReference type="SUPFAM" id="SSF109604">
    <property type="entry name" value="HD-domain/PDEase-like"/>
    <property type="match status" value="1"/>
</dbReference>
<evidence type="ECO:0000313" key="1">
    <source>
        <dbReference type="EnsemblMetazoa" id="tetur14g00060.1"/>
    </source>
</evidence>
<proteinExistence type="predicted"/>
<dbReference type="InterPro" id="IPR036971">
    <property type="entry name" value="PDEase_catalytic_dom_sf"/>
</dbReference>
<dbReference type="Gene3D" id="1.10.1300.10">
    <property type="entry name" value="3'5'-cyclic nucleotide phosphodiesterase, catalytic domain"/>
    <property type="match status" value="1"/>
</dbReference>
<evidence type="ECO:0000313" key="2">
    <source>
        <dbReference type="Proteomes" id="UP000015104"/>
    </source>
</evidence>
<dbReference type="GO" id="GO:0004114">
    <property type="term" value="F:3',5'-cyclic-nucleotide phosphodiesterase activity"/>
    <property type="evidence" value="ECO:0007669"/>
    <property type="project" value="InterPro"/>
</dbReference>
<dbReference type="GO" id="GO:0007165">
    <property type="term" value="P:signal transduction"/>
    <property type="evidence" value="ECO:0007669"/>
    <property type="project" value="InterPro"/>
</dbReference>
<dbReference type="eggNOG" id="KOG3689">
    <property type="taxonomic scope" value="Eukaryota"/>
</dbReference>
<dbReference type="EMBL" id="CAEY01000199">
    <property type="status" value="NOT_ANNOTATED_CDS"/>
    <property type="molecule type" value="Genomic_DNA"/>
</dbReference>